<dbReference type="AlphaFoldDB" id="A0AAI8Z690"/>
<feature type="region of interest" description="Disordered" evidence="1">
    <location>
        <begin position="114"/>
        <end position="133"/>
    </location>
</feature>
<sequence>MEPKRQDISTRRARLQQEVELLAQLRKLDEEEDRLNSSSSHIKPEIKLEDGSDEVVFVNQQRRQPQDVAPQTPNSFMPYSERQQPVRSYGGSPQESRDQGEQNTMVAQPAALQSNFPPTNYQQGNAPQGGFQQEDFQQGNLQQPNLNQSGQYGGAIGPPPRPTPEKQQPKIKNDFRPPHQQFPSIVRSIDGARYVELRCYFCGGNHSTKHRAGTFFAGASGLANHIRICHMSQWPKVSGGKELNNVEVVRLCTARQLEGWQVDQMVRGNKKAYKIPQVDAQVNAEAGTMVTKSRQPRKRKAVSDAAARLAAAEKEEELAAAETLASLRNKSRRTSYLQPSPSLQRFTSPDTYPPLSTQDPLKDEEDHETKESTTPFADHSEDDSSSSSSDDDEDDDDPIRGPRRMMPPPPPPPAPEPKRMMAARKSAPGGPSARY</sequence>
<dbReference type="Proteomes" id="UP001296104">
    <property type="component" value="Unassembled WGS sequence"/>
</dbReference>
<feature type="compositionally biased region" description="Pro residues" evidence="1">
    <location>
        <begin position="405"/>
        <end position="415"/>
    </location>
</feature>
<feature type="compositionally biased region" description="Polar residues" evidence="1">
    <location>
        <begin position="114"/>
        <end position="126"/>
    </location>
</feature>
<feature type="region of interest" description="Disordered" evidence="1">
    <location>
        <begin position="29"/>
        <end position="104"/>
    </location>
</feature>
<feature type="region of interest" description="Disordered" evidence="1">
    <location>
        <begin position="141"/>
        <end position="182"/>
    </location>
</feature>
<feature type="compositionally biased region" description="Acidic residues" evidence="1">
    <location>
        <begin position="380"/>
        <end position="397"/>
    </location>
</feature>
<feature type="compositionally biased region" description="Low complexity" evidence="1">
    <location>
        <begin position="141"/>
        <end position="150"/>
    </location>
</feature>
<feature type="compositionally biased region" description="Polar residues" evidence="1">
    <location>
        <begin position="58"/>
        <end position="94"/>
    </location>
</feature>
<feature type="region of interest" description="Disordered" evidence="1">
    <location>
        <begin position="329"/>
        <end position="435"/>
    </location>
</feature>
<evidence type="ECO:0000313" key="3">
    <source>
        <dbReference type="Proteomes" id="UP001296104"/>
    </source>
</evidence>
<feature type="compositionally biased region" description="Basic and acidic residues" evidence="1">
    <location>
        <begin position="163"/>
        <end position="177"/>
    </location>
</feature>
<name>A0AAI8Z690_9PEZI</name>
<feature type="compositionally biased region" description="Polar residues" evidence="1">
    <location>
        <begin position="334"/>
        <end position="359"/>
    </location>
</feature>
<evidence type="ECO:0000313" key="2">
    <source>
        <dbReference type="EMBL" id="CAK4033238.1"/>
    </source>
</evidence>
<proteinExistence type="predicted"/>
<accession>A0AAI8Z690</accession>
<comment type="caution">
    <text evidence="2">The sequence shown here is derived from an EMBL/GenBank/DDBJ whole genome shotgun (WGS) entry which is preliminary data.</text>
</comment>
<dbReference type="EMBL" id="CAVMBE010000081">
    <property type="protein sequence ID" value="CAK4033238.1"/>
    <property type="molecule type" value="Genomic_DNA"/>
</dbReference>
<organism evidence="2 3">
    <name type="scientific">Lecanosticta acicola</name>
    <dbReference type="NCBI Taxonomy" id="111012"/>
    <lineage>
        <taxon>Eukaryota</taxon>
        <taxon>Fungi</taxon>
        <taxon>Dikarya</taxon>
        <taxon>Ascomycota</taxon>
        <taxon>Pezizomycotina</taxon>
        <taxon>Dothideomycetes</taxon>
        <taxon>Dothideomycetidae</taxon>
        <taxon>Mycosphaerellales</taxon>
        <taxon>Mycosphaerellaceae</taxon>
        <taxon>Lecanosticta</taxon>
    </lineage>
</organism>
<reference evidence="2" key="1">
    <citation type="submission" date="2023-11" db="EMBL/GenBank/DDBJ databases">
        <authorList>
            <person name="Alioto T."/>
            <person name="Alioto T."/>
            <person name="Gomez Garrido J."/>
        </authorList>
    </citation>
    <scope>NUCLEOTIDE SEQUENCE</scope>
</reference>
<gene>
    <name evidence="2" type="ORF">LECACI_7A008396</name>
</gene>
<protein>
    <submittedName>
        <fullName evidence="2">Uncharacterized protein</fullName>
    </submittedName>
</protein>
<keyword evidence="3" id="KW-1185">Reference proteome</keyword>
<evidence type="ECO:0000256" key="1">
    <source>
        <dbReference type="SAM" id="MobiDB-lite"/>
    </source>
</evidence>